<feature type="region of interest" description="Disordered" evidence="1">
    <location>
        <begin position="114"/>
        <end position="158"/>
    </location>
</feature>
<reference evidence="2" key="1">
    <citation type="submission" date="2018-07" db="EMBL/GenBank/DDBJ databases">
        <title>Comparative genomics of catfishes provides insights into carnivory and benthic adaptation.</title>
        <authorList>
            <person name="Zhang Y."/>
            <person name="Wang D."/>
            <person name="Peng Z."/>
            <person name="Zheng S."/>
            <person name="Shao F."/>
            <person name="Tao W."/>
        </authorList>
    </citation>
    <scope>NUCLEOTIDE SEQUENCE</scope>
    <source>
        <strain evidence="2">Chongqing</strain>
    </source>
</reference>
<evidence type="ECO:0000313" key="3">
    <source>
        <dbReference type="Proteomes" id="UP001205998"/>
    </source>
</evidence>
<evidence type="ECO:0000256" key="1">
    <source>
        <dbReference type="SAM" id="MobiDB-lite"/>
    </source>
</evidence>
<gene>
    <name evidence="2" type="ORF">C0J50_9123</name>
</gene>
<dbReference type="Proteomes" id="UP001205998">
    <property type="component" value="Unassembled WGS sequence"/>
</dbReference>
<feature type="compositionally biased region" description="Polar residues" evidence="1">
    <location>
        <begin position="116"/>
        <end position="133"/>
    </location>
</feature>
<evidence type="ECO:0000313" key="2">
    <source>
        <dbReference type="EMBL" id="KAI5614183.1"/>
    </source>
</evidence>
<dbReference type="AlphaFoldDB" id="A0AAD5ACI2"/>
<keyword evidence="3" id="KW-1185">Reference proteome</keyword>
<accession>A0AAD5ACI2</accession>
<dbReference type="EMBL" id="MU558812">
    <property type="protein sequence ID" value="KAI5614183.1"/>
    <property type="molecule type" value="Genomic_DNA"/>
</dbReference>
<organism evidence="2 3">
    <name type="scientific">Silurus asotus</name>
    <name type="common">Amur catfish</name>
    <name type="synonym">Parasilurus asotus</name>
    <dbReference type="NCBI Taxonomy" id="30991"/>
    <lineage>
        <taxon>Eukaryota</taxon>
        <taxon>Metazoa</taxon>
        <taxon>Chordata</taxon>
        <taxon>Craniata</taxon>
        <taxon>Vertebrata</taxon>
        <taxon>Euteleostomi</taxon>
        <taxon>Actinopterygii</taxon>
        <taxon>Neopterygii</taxon>
        <taxon>Teleostei</taxon>
        <taxon>Ostariophysi</taxon>
        <taxon>Siluriformes</taxon>
        <taxon>Siluridae</taxon>
        <taxon>Silurus</taxon>
    </lineage>
</organism>
<name>A0AAD5ACI2_SILAS</name>
<protein>
    <submittedName>
        <fullName evidence="2">Uncharacterized protein</fullName>
    </submittedName>
</protein>
<sequence>MVEILKLSPQQRDEYFRVRHEQSVANQLILNNLLKRLFLRPLSSAGRAAHPQPSCLTGNVSQLFCPAEHAPKPVCAAEHAPKLLQCPAEFATSLQSPAEVAILADDIAPPPGFSDNVVQTSAQDGAPPQTSAEGVTPPQTPAEAVAPPQTSAEGVASPHHIGQKVLGTATWRLAPRFVQPFLTAKAFYLVSVHLKPRCVRRWHFTCLMP</sequence>
<proteinExistence type="predicted"/>
<comment type="caution">
    <text evidence="2">The sequence shown here is derived from an EMBL/GenBank/DDBJ whole genome shotgun (WGS) entry which is preliminary data.</text>
</comment>